<evidence type="ECO:0000256" key="4">
    <source>
        <dbReference type="ARBA" id="ARBA00023163"/>
    </source>
</evidence>
<feature type="domain" description="RNA polymerase sigma factor 70 region 4 type 2" evidence="6">
    <location>
        <begin position="95"/>
        <end position="142"/>
    </location>
</feature>
<keyword evidence="4" id="KW-0804">Transcription</keyword>
<dbReference type="AlphaFoldDB" id="A0A5J4J369"/>
<dbReference type="Gene3D" id="1.10.10.10">
    <property type="entry name" value="Winged helix-like DNA-binding domain superfamily/Winged helix DNA-binding domain"/>
    <property type="match status" value="1"/>
</dbReference>
<dbReference type="InterPro" id="IPR013249">
    <property type="entry name" value="RNA_pol_sigma70_r4_t2"/>
</dbReference>
<evidence type="ECO:0000259" key="5">
    <source>
        <dbReference type="Pfam" id="PF04542"/>
    </source>
</evidence>
<name>A0A5J4J369_9FLAO</name>
<dbReference type="GO" id="GO:0003677">
    <property type="term" value="F:DNA binding"/>
    <property type="evidence" value="ECO:0007669"/>
    <property type="project" value="InterPro"/>
</dbReference>
<dbReference type="EMBL" id="BKCG01000006">
    <property type="protein sequence ID" value="GER60241.1"/>
    <property type="molecule type" value="Genomic_DNA"/>
</dbReference>
<dbReference type="InterPro" id="IPR036388">
    <property type="entry name" value="WH-like_DNA-bd_sf"/>
</dbReference>
<evidence type="ECO:0000256" key="1">
    <source>
        <dbReference type="ARBA" id="ARBA00010641"/>
    </source>
</evidence>
<comment type="similarity">
    <text evidence="1">Belongs to the sigma-70 factor family. ECF subfamily.</text>
</comment>
<evidence type="ECO:0000256" key="2">
    <source>
        <dbReference type="ARBA" id="ARBA00023015"/>
    </source>
</evidence>
<evidence type="ECO:0000256" key="3">
    <source>
        <dbReference type="ARBA" id="ARBA00023082"/>
    </source>
</evidence>
<dbReference type="PANTHER" id="PTHR43133:SF62">
    <property type="entry name" value="RNA POLYMERASE SIGMA FACTOR SIGZ"/>
    <property type="match status" value="1"/>
</dbReference>
<dbReference type="InterPro" id="IPR013325">
    <property type="entry name" value="RNA_pol_sigma_r2"/>
</dbReference>
<dbReference type="Gene3D" id="1.10.1740.10">
    <property type="match status" value="1"/>
</dbReference>
<dbReference type="Pfam" id="PF04542">
    <property type="entry name" value="Sigma70_r2"/>
    <property type="match status" value="1"/>
</dbReference>
<protein>
    <submittedName>
        <fullName evidence="7">RNA polymerase sigma factor SigZ</fullName>
    </submittedName>
</protein>
<accession>A0A5J4J369</accession>
<feature type="domain" description="RNA polymerase sigma-70 region 2" evidence="5">
    <location>
        <begin position="7"/>
        <end position="70"/>
    </location>
</feature>
<dbReference type="NCBIfam" id="TIGR02937">
    <property type="entry name" value="sigma70-ECF"/>
    <property type="match status" value="1"/>
</dbReference>
<dbReference type="SUPFAM" id="SSF88946">
    <property type="entry name" value="Sigma2 domain of RNA polymerase sigma factors"/>
    <property type="match status" value="1"/>
</dbReference>
<keyword evidence="2" id="KW-0805">Transcription regulation</keyword>
<dbReference type="CDD" id="cd06171">
    <property type="entry name" value="Sigma70_r4"/>
    <property type="match status" value="1"/>
</dbReference>
<proteinExistence type="inferred from homology"/>
<dbReference type="GO" id="GO:0016987">
    <property type="term" value="F:sigma factor activity"/>
    <property type="evidence" value="ECO:0007669"/>
    <property type="project" value="UniProtKB-KW"/>
</dbReference>
<dbReference type="InterPro" id="IPR039425">
    <property type="entry name" value="RNA_pol_sigma-70-like"/>
</dbReference>
<dbReference type="InterPro" id="IPR007627">
    <property type="entry name" value="RNA_pol_sigma70_r2"/>
</dbReference>
<dbReference type="SUPFAM" id="SSF88659">
    <property type="entry name" value="Sigma3 and sigma4 domains of RNA polymerase sigma factors"/>
    <property type="match status" value="1"/>
</dbReference>
<dbReference type="Pfam" id="PF08281">
    <property type="entry name" value="Sigma70_r4_2"/>
    <property type="match status" value="1"/>
</dbReference>
<evidence type="ECO:0000259" key="6">
    <source>
        <dbReference type="Pfam" id="PF08281"/>
    </source>
</evidence>
<organism evidence="7 8">
    <name type="scientific">Patiriisocius marinus</name>
    <dbReference type="NCBI Taxonomy" id="1397112"/>
    <lineage>
        <taxon>Bacteria</taxon>
        <taxon>Pseudomonadati</taxon>
        <taxon>Bacteroidota</taxon>
        <taxon>Flavobacteriia</taxon>
        <taxon>Flavobacteriales</taxon>
        <taxon>Flavobacteriaceae</taxon>
        <taxon>Patiriisocius</taxon>
    </lineage>
</organism>
<reference evidence="7 8" key="1">
    <citation type="submission" date="2019-08" db="EMBL/GenBank/DDBJ databases">
        <title>Draft genome sequence of Ulvibacter marinus type strain NBRC 109484.</title>
        <authorList>
            <person name="Kawano K."/>
            <person name="Ushijima N."/>
            <person name="Kihara M."/>
            <person name="Itoh H."/>
        </authorList>
    </citation>
    <scope>NUCLEOTIDE SEQUENCE [LARGE SCALE GENOMIC DNA]</scope>
    <source>
        <strain evidence="7 8">NBRC 109484</strain>
    </source>
</reference>
<keyword evidence="3" id="KW-0731">Sigma factor</keyword>
<dbReference type="GO" id="GO:0006352">
    <property type="term" value="P:DNA-templated transcription initiation"/>
    <property type="evidence" value="ECO:0007669"/>
    <property type="project" value="InterPro"/>
</dbReference>
<dbReference type="InterPro" id="IPR013324">
    <property type="entry name" value="RNA_pol_sigma_r3/r4-like"/>
</dbReference>
<keyword evidence="8" id="KW-1185">Reference proteome</keyword>
<gene>
    <name evidence="7" type="ORF">ULMA_23490</name>
</gene>
<evidence type="ECO:0000313" key="8">
    <source>
        <dbReference type="Proteomes" id="UP000326509"/>
    </source>
</evidence>
<sequence length="176" mass="20982">MKTQNIWEKYNEELYFFILRKTNDKNIANDVFQNTFFKIHKNITHLKSDDKTKPWVFQIARNEIANYYNNESIYVEKFDNKTIVQAEKVEEFCCFETFINELPKNYKQVIELVYIDGIKQKDVAIKLEISLDNVKARIRKAKDVLKVKFNECCNYQFNKKGTLIGESNCAKCKVYD</sequence>
<dbReference type="OrthoDB" id="9795666at2"/>
<dbReference type="Proteomes" id="UP000326509">
    <property type="component" value="Unassembled WGS sequence"/>
</dbReference>
<dbReference type="PANTHER" id="PTHR43133">
    <property type="entry name" value="RNA POLYMERASE ECF-TYPE SIGMA FACTO"/>
    <property type="match status" value="1"/>
</dbReference>
<evidence type="ECO:0000313" key="7">
    <source>
        <dbReference type="EMBL" id="GER60241.1"/>
    </source>
</evidence>
<dbReference type="RefSeq" id="WP_151674674.1">
    <property type="nucleotide sequence ID" value="NZ_BKCG01000006.1"/>
</dbReference>
<dbReference type="InterPro" id="IPR014284">
    <property type="entry name" value="RNA_pol_sigma-70_dom"/>
</dbReference>
<comment type="caution">
    <text evidence="7">The sequence shown here is derived from an EMBL/GenBank/DDBJ whole genome shotgun (WGS) entry which is preliminary data.</text>
</comment>